<evidence type="ECO:0000256" key="5">
    <source>
        <dbReference type="ARBA" id="ARBA00023136"/>
    </source>
</evidence>
<organism evidence="8">
    <name type="scientific">hydrothermal vent metagenome</name>
    <dbReference type="NCBI Taxonomy" id="652676"/>
    <lineage>
        <taxon>unclassified sequences</taxon>
        <taxon>metagenomes</taxon>
        <taxon>ecological metagenomes</taxon>
    </lineage>
</organism>
<evidence type="ECO:0000256" key="4">
    <source>
        <dbReference type="ARBA" id="ARBA00022989"/>
    </source>
</evidence>
<dbReference type="Pfam" id="PF00482">
    <property type="entry name" value="T2SSF"/>
    <property type="match status" value="1"/>
</dbReference>
<evidence type="ECO:0000256" key="2">
    <source>
        <dbReference type="ARBA" id="ARBA00022475"/>
    </source>
</evidence>
<feature type="transmembrane region" description="Helical" evidence="6">
    <location>
        <begin position="81"/>
        <end position="98"/>
    </location>
</feature>
<evidence type="ECO:0000256" key="1">
    <source>
        <dbReference type="ARBA" id="ARBA00004651"/>
    </source>
</evidence>
<evidence type="ECO:0000259" key="7">
    <source>
        <dbReference type="Pfam" id="PF00482"/>
    </source>
</evidence>
<comment type="subcellular location">
    <subcellularLocation>
        <location evidence="1">Cell membrane</location>
        <topology evidence="1">Multi-pass membrane protein</topology>
    </subcellularLocation>
</comment>
<dbReference type="AlphaFoldDB" id="A0A3B0SZM1"/>
<name>A0A3B0SZM1_9ZZZZ</name>
<keyword evidence="4 6" id="KW-1133">Transmembrane helix</keyword>
<sequence>MNVVAAAITGVAVFLLTLRISTRSLTQRVRRYIAGPEPLISDVPAMRDRDLSFVPWSLAGAFSGILLAQGDLFLAEAGRSVLPLSLAGAAGGWFAWSARRSTLSERRSLRLRHELPLVADALALHTLAGESVAFALGALVEETDGVASEEFRSVLGMHSGGQGLVEALAEGKRCTAHVEAARLYEALIHAHTSGGRLADALSDLAIDFRASISSDLTSEGGRRAVTSYGPILALMVPTALLFLLYPTLLGLRALSGAP</sequence>
<dbReference type="PANTHER" id="PTHR35007:SF2">
    <property type="entry name" value="PILUS ASSEMBLE PROTEIN"/>
    <property type="match status" value="1"/>
</dbReference>
<dbReference type="GO" id="GO:0005886">
    <property type="term" value="C:plasma membrane"/>
    <property type="evidence" value="ECO:0007669"/>
    <property type="project" value="UniProtKB-SubCell"/>
</dbReference>
<dbReference type="PANTHER" id="PTHR35007">
    <property type="entry name" value="INTEGRAL MEMBRANE PROTEIN-RELATED"/>
    <property type="match status" value="1"/>
</dbReference>
<reference evidence="8" key="1">
    <citation type="submission" date="2018-06" db="EMBL/GenBank/DDBJ databases">
        <authorList>
            <person name="Zhirakovskaya E."/>
        </authorList>
    </citation>
    <scope>NUCLEOTIDE SEQUENCE</scope>
</reference>
<feature type="domain" description="Type II secretion system protein GspF" evidence="7">
    <location>
        <begin position="120"/>
        <end position="244"/>
    </location>
</feature>
<evidence type="ECO:0000256" key="6">
    <source>
        <dbReference type="SAM" id="Phobius"/>
    </source>
</evidence>
<dbReference type="EMBL" id="UOEI01000476">
    <property type="protein sequence ID" value="VAW06537.1"/>
    <property type="molecule type" value="Genomic_DNA"/>
</dbReference>
<dbReference type="InterPro" id="IPR018076">
    <property type="entry name" value="T2SS_GspF_dom"/>
</dbReference>
<feature type="transmembrane region" description="Helical" evidence="6">
    <location>
        <begin position="53"/>
        <end position="74"/>
    </location>
</feature>
<keyword evidence="2" id="KW-1003">Cell membrane</keyword>
<proteinExistence type="predicted"/>
<evidence type="ECO:0000313" key="8">
    <source>
        <dbReference type="EMBL" id="VAW06537.1"/>
    </source>
</evidence>
<feature type="transmembrane region" description="Helical" evidence="6">
    <location>
        <begin position="231"/>
        <end position="251"/>
    </location>
</feature>
<gene>
    <name evidence="8" type="ORF">MNBD_ACTINO01-834</name>
</gene>
<accession>A0A3B0SZM1</accession>
<evidence type="ECO:0000256" key="3">
    <source>
        <dbReference type="ARBA" id="ARBA00022692"/>
    </source>
</evidence>
<keyword evidence="3 6" id="KW-0812">Transmembrane</keyword>
<keyword evidence="5 6" id="KW-0472">Membrane</keyword>
<protein>
    <recommendedName>
        <fullName evidence="7">Type II secretion system protein GspF domain-containing protein</fullName>
    </recommendedName>
</protein>